<dbReference type="InterPro" id="IPR016039">
    <property type="entry name" value="Thiolase-like"/>
</dbReference>
<reference evidence="1" key="3">
    <citation type="submission" date="2020-02" db="EMBL/GenBank/DDBJ databases">
        <authorList>
            <person name="Matsumoto Y."/>
            <person name="Motooka D."/>
            <person name="Nakamura S."/>
        </authorList>
    </citation>
    <scope>NUCLEOTIDE SEQUENCE</scope>
    <source>
        <strain evidence="1">JCM 16367</strain>
    </source>
</reference>
<dbReference type="EMBL" id="MVIC01000058">
    <property type="protein sequence ID" value="ORB11211.1"/>
    <property type="molecule type" value="Genomic_DNA"/>
</dbReference>
<dbReference type="Proteomes" id="UP000192374">
    <property type="component" value="Unassembled WGS sequence"/>
</dbReference>
<gene>
    <name evidence="2" type="ORF">BST37_20450</name>
    <name evidence="1" type="ORF">MNVI_35590</name>
</gene>
<proteinExistence type="predicted"/>
<dbReference type="KEGG" id="mnv:MNVI_35590"/>
<dbReference type="PANTHER" id="PTHR34069:SF2">
    <property type="entry name" value="BETA-KETOACYL-[ACYL-CARRIER-PROTEIN] SYNTHASE III"/>
    <property type="match status" value="1"/>
</dbReference>
<accession>A0A7I7PI51</accession>
<dbReference type="PANTHER" id="PTHR34069">
    <property type="entry name" value="3-OXOACYL-[ACYL-CARRIER-PROTEIN] SYNTHASE 3"/>
    <property type="match status" value="1"/>
</dbReference>
<dbReference type="GO" id="GO:0016746">
    <property type="term" value="F:acyltransferase activity"/>
    <property type="evidence" value="ECO:0007669"/>
    <property type="project" value="UniProtKB-KW"/>
</dbReference>
<dbReference type="AlphaFoldDB" id="A0A7I7PI51"/>
<dbReference type="Proteomes" id="UP000466894">
    <property type="component" value="Chromosome"/>
</dbReference>
<evidence type="ECO:0000313" key="1">
    <source>
        <dbReference type="EMBL" id="BBY08241.1"/>
    </source>
</evidence>
<dbReference type="GO" id="GO:0044550">
    <property type="term" value="P:secondary metabolite biosynthetic process"/>
    <property type="evidence" value="ECO:0007669"/>
    <property type="project" value="TreeGrafter"/>
</dbReference>
<evidence type="ECO:0000313" key="2">
    <source>
        <dbReference type="EMBL" id="ORB11211.1"/>
    </source>
</evidence>
<dbReference type="SUPFAM" id="SSF53901">
    <property type="entry name" value="Thiolase-like"/>
    <property type="match status" value="1"/>
</dbReference>
<dbReference type="OrthoDB" id="6195581at2"/>
<evidence type="ECO:0000313" key="3">
    <source>
        <dbReference type="Proteomes" id="UP000192374"/>
    </source>
</evidence>
<protein>
    <submittedName>
        <fullName evidence="2">3-oxoacyl-ACP synthase</fullName>
    </submittedName>
</protein>
<sequence>MGTVIERIEITSGGWRSRHSALRLAVAAAKKCLQLSGRDPDDVDLLVNAGVYRDRNLGEPALAALIQEDIGANVEDPHADAHGTFSFDIANGTCGILTALQIVDGFLRSRTIGCALIVASDADPGHGMSEHFPFSPVGAALLCSWSGDGDGLGPFHWANCPDDGESFHATVGRGDARNVLRFGESTTKGRELAAAGAEAARGCLAKCSLGIEDLDAIVAAPGLRGYRTALAAELGVPVEQITVAADERIHTGSLAAALHRGARLLPTGAPVLVIAAGAGITAGAALYCQPSRVWSTGTTPQLSGA</sequence>
<reference evidence="2 3" key="1">
    <citation type="submission" date="2017-02" db="EMBL/GenBank/DDBJ databases">
        <title>The new phylogeny of genus Mycobacterium.</title>
        <authorList>
            <person name="Tortoli E."/>
            <person name="Trovato A."/>
            <person name="Cirillo D.M."/>
        </authorList>
    </citation>
    <scope>NUCLEOTIDE SEQUENCE [LARGE SCALE GENOMIC DNA]</scope>
    <source>
        <strain evidence="2 3">DSM 45145</strain>
    </source>
</reference>
<name>A0A7I7PI51_9MYCO</name>
<dbReference type="EMBL" id="AP022583">
    <property type="protein sequence ID" value="BBY08241.1"/>
    <property type="molecule type" value="Genomic_DNA"/>
</dbReference>
<organism evidence="1 4">
    <name type="scientific">Mycobacterium noviomagense</name>
    <dbReference type="NCBI Taxonomy" id="459858"/>
    <lineage>
        <taxon>Bacteria</taxon>
        <taxon>Bacillati</taxon>
        <taxon>Actinomycetota</taxon>
        <taxon>Actinomycetes</taxon>
        <taxon>Mycobacteriales</taxon>
        <taxon>Mycobacteriaceae</taxon>
        <taxon>Mycobacterium</taxon>
    </lineage>
</organism>
<keyword evidence="3" id="KW-1185">Reference proteome</keyword>
<reference evidence="1 4" key="2">
    <citation type="journal article" date="2019" name="Emerg. Microbes Infect.">
        <title>Comprehensive subspecies identification of 175 nontuberculous mycobacteria species based on 7547 genomic profiles.</title>
        <authorList>
            <person name="Matsumoto Y."/>
            <person name="Kinjo T."/>
            <person name="Motooka D."/>
            <person name="Nabeya D."/>
            <person name="Jung N."/>
            <person name="Uechi K."/>
            <person name="Horii T."/>
            <person name="Iida T."/>
            <person name="Fujita J."/>
            <person name="Nakamura S."/>
        </authorList>
    </citation>
    <scope>NUCLEOTIDE SEQUENCE [LARGE SCALE GENOMIC DNA]</scope>
    <source>
        <strain evidence="1 4">JCM 16367</strain>
    </source>
</reference>
<dbReference type="Gene3D" id="3.40.47.10">
    <property type="match status" value="2"/>
</dbReference>
<dbReference type="RefSeq" id="WP_083089757.1">
    <property type="nucleotide sequence ID" value="NZ_AP022583.1"/>
</dbReference>
<evidence type="ECO:0000313" key="4">
    <source>
        <dbReference type="Proteomes" id="UP000466894"/>
    </source>
</evidence>